<keyword evidence="2" id="KW-0004">4Fe-4S</keyword>
<evidence type="ECO:0000256" key="7">
    <source>
        <dbReference type="ARBA" id="ARBA00023229"/>
    </source>
</evidence>
<evidence type="ECO:0000256" key="6">
    <source>
        <dbReference type="ARBA" id="ARBA00023014"/>
    </source>
</evidence>
<dbReference type="InterPro" id="IPR017178">
    <property type="entry name" value="IspG_atypical"/>
</dbReference>
<dbReference type="HAMAP" id="MF_00159">
    <property type="entry name" value="IspG"/>
    <property type="match status" value="1"/>
</dbReference>
<dbReference type="InterPro" id="IPR058578">
    <property type="entry name" value="IspG_TIM"/>
</dbReference>
<evidence type="ECO:0000256" key="3">
    <source>
        <dbReference type="ARBA" id="ARBA00022723"/>
    </source>
</evidence>
<dbReference type="Gene3D" id="3.30.413.10">
    <property type="entry name" value="Sulfite Reductase Hemoprotein, domain 1"/>
    <property type="match status" value="1"/>
</dbReference>
<feature type="domain" description="IspG C-terminal" evidence="15">
    <location>
        <begin position="650"/>
        <end position="738"/>
    </location>
</feature>
<name>A0A6A0A667_HAELA</name>
<keyword evidence="3" id="KW-0479">Metal-binding</keyword>
<dbReference type="InterPro" id="IPR011005">
    <property type="entry name" value="Dihydropteroate_synth-like_sf"/>
</dbReference>
<evidence type="ECO:0000256" key="12">
    <source>
        <dbReference type="ARBA" id="ARBA00072132"/>
    </source>
</evidence>
<gene>
    <name evidence="16" type="ORF">HaLaN_26442</name>
</gene>
<accession>A0A6A0A667</accession>
<dbReference type="GO" id="GO:0016114">
    <property type="term" value="P:terpenoid biosynthetic process"/>
    <property type="evidence" value="ECO:0007669"/>
    <property type="project" value="InterPro"/>
</dbReference>
<dbReference type="PANTHER" id="PTHR30454">
    <property type="entry name" value="4-HYDROXY-3-METHYLBUT-2-EN-1-YL DIPHOSPHATE SYNTHASE"/>
    <property type="match status" value="1"/>
</dbReference>
<organism evidence="16 17">
    <name type="scientific">Haematococcus lacustris</name>
    <name type="common">Green alga</name>
    <name type="synonym">Haematococcus pluvialis</name>
    <dbReference type="NCBI Taxonomy" id="44745"/>
    <lineage>
        <taxon>Eukaryota</taxon>
        <taxon>Viridiplantae</taxon>
        <taxon>Chlorophyta</taxon>
        <taxon>core chlorophytes</taxon>
        <taxon>Chlorophyceae</taxon>
        <taxon>CS clade</taxon>
        <taxon>Chlamydomonadales</taxon>
        <taxon>Haematococcaceae</taxon>
        <taxon>Haematococcus</taxon>
    </lineage>
</organism>
<comment type="pathway">
    <text evidence="9">Isoprenoid biosynthesis; isopentenyl diphosphate biosynthesis via DXP pathway; isopentenyl diphosphate from 1-deoxy-D-xylulose 5-phosphate: step 5/6.</text>
</comment>
<dbReference type="Gene3D" id="3.20.20.20">
    <property type="entry name" value="Dihydropteroate synthase-like"/>
    <property type="match status" value="1"/>
</dbReference>
<evidence type="ECO:0000259" key="15">
    <source>
        <dbReference type="Pfam" id="PF26540"/>
    </source>
</evidence>
<dbReference type="GO" id="GO:0051539">
    <property type="term" value="F:4 iron, 4 sulfur cluster binding"/>
    <property type="evidence" value="ECO:0007669"/>
    <property type="project" value="UniProtKB-KW"/>
</dbReference>
<dbReference type="GO" id="GO:0019288">
    <property type="term" value="P:isopentenyl diphosphate biosynthetic process, methylerythritol 4-phosphate pathway"/>
    <property type="evidence" value="ECO:0007669"/>
    <property type="project" value="TreeGrafter"/>
</dbReference>
<reference evidence="16 17" key="1">
    <citation type="submission" date="2020-02" db="EMBL/GenBank/DDBJ databases">
        <title>Draft genome sequence of Haematococcus lacustris strain NIES-144.</title>
        <authorList>
            <person name="Morimoto D."/>
            <person name="Nakagawa S."/>
            <person name="Yoshida T."/>
            <person name="Sawayama S."/>
        </authorList>
    </citation>
    <scope>NUCLEOTIDE SEQUENCE [LARGE SCALE GENOMIC DNA]</scope>
    <source>
        <strain evidence="16 17">NIES-144</strain>
    </source>
</reference>
<keyword evidence="5" id="KW-0408">Iron</keyword>
<dbReference type="Pfam" id="PF26540">
    <property type="entry name" value="GcpE_C"/>
    <property type="match status" value="1"/>
</dbReference>
<keyword evidence="7" id="KW-0414">Isoprene biosynthesis</keyword>
<evidence type="ECO:0000256" key="9">
    <source>
        <dbReference type="ARBA" id="ARBA00060620"/>
    </source>
</evidence>
<comment type="cofactor">
    <cofactor evidence="1">
        <name>[4Fe-4S] cluster</name>
        <dbReference type="ChEBI" id="CHEBI:49883"/>
    </cofactor>
</comment>
<evidence type="ECO:0000256" key="8">
    <source>
        <dbReference type="ARBA" id="ARBA00051119"/>
    </source>
</evidence>
<evidence type="ECO:0000256" key="10">
    <source>
        <dbReference type="ARBA" id="ARBA00061554"/>
    </source>
</evidence>
<feature type="domain" description="IspG TIM-barrel" evidence="14">
    <location>
        <begin position="97"/>
        <end position="364"/>
    </location>
</feature>
<evidence type="ECO:0000256" key="4">
    <source>
        <dbReference type="ARBA" id="ARBA00023002"/>
    </source>
</evidence>
<dbReference type="FunFam" id="3.30.413.10:FF:000006">
    <property type="entry name" value="4-hydroxy-3-methylbut-2-en-1-yl diphosphate synthase (flavodoxin)"/>
    <property type="match status" value="1"/>
</dbReference>
<comment type="similarity">
    <text evidence="10">Belongs to the IspG family.</text>
</comment>
<evidence type="ECO:0000313" key="16">
    <source>
        <dbReference type="EMBL" id="GFH28029.1"/>
    </source>
</evidence>
<dbReference type="NCBIfam" id="TIGR00612">
    <property type="entry name" value="ispG_gcpE"/>
    <property type="match status" value="1"/>
</dbReference>
<sequence>MVLWYCQWLKAHQLAYLPTTRNASLFFIRVMPAHGIVATSLAQPCSATMKSAMLPSMSRPTVKASATAAPSLVLPATPELLIPKYCESTHQTKRRPTRTVTAGKVLIGGSHRVALQTMTTTDTRDVQATVDQVKKCADAGADLVRITVQGRKEAEACMRIREQLFKDRYDVPLVADIHFQPAVAMMVAEAFEKVRINPGNFADGRKTFETINYDDPAEFEAERAHIEEVFTPLVLKCKELNRAMRIGTNHGSLSARILSFYGDTPRQSAFEFADICRKHDYHNFVFSMKASNPLVMVQAYRLLAEEMYSKSWDYPLHLGVTEAGEGEDGRMKSAIGIGALLMDGLGDTIRVSLTEDPEYELDPCRRLAGLGQAAASQGWGVPAFEELARDTHTFKRRTGDLPVQKETDTFDFRGVLHRDGSVLSAVDGAAFSRQADVLYKQLGCKLAVGMPFKDIATSDSILVRQLPDLNNATARLAIKRLQDVNVHLLVPLAELAAKPLAGAITLCDLSEAVKAHHQGGLKLPEGSTRFAVSIHGTESDEELAMLQQLQPILALLDIQEGLSTLHASRRVFESLARANVTVPIVHHMRFGPEACRDDIVIRTGSIVGGLLVDGLGEGVLIEALHEDLEYLRTTSFGLLQGSRMRNIKTEYVSCPSCGRTLFNLQEVTDQIRQKTGHLPGVAIAVMGCIVNGPGEMADADFGYVGGAPGKIDLYVGKEVVKRGLPMESACDELVQLIKDHGRWQDLPVEELVAA</sequence>
<evidence type="ECO:0000256" key="13">
    <source>
        <dbReference type="ARBA" id="ARBA00083306"/>
    </source>
</evidence>
<evidence type="ECO:0000256" key="1">
    <source>
        <dbReference type="ARBA" id="ARBA00001966"/>
    </source>
</evidence>
<protein>
    <recommendedName>
        <fullName evidence="12">4-hydroxy-3-methylbut-2-en-1-yl diphosphate synthase (ferredoxin), chloroplastic</fullName>
        <ecNumber evidence="11">1.17.7.1</ecNumber>
    </recommendedName>
    <alternativeName>
        <fullName evidence="13">1-hydroxy-2-methyl-2-(E)-butenyl 4-diphosphate synthase</fullName>
    </alternativeName>
</protein>
<dbReference type="InterPro" id="IPR045854">
    <property type="entry name" value="NO2/SO3_Rdtase_4Fe4S_sf"/>
</dbReference>
<evidence type="ECO:0000256" key="2">
    <source>
        <dbReference type="ARBA" id="ARBA00022485"/>
    </source>
</evidence>
<dbReference type="InterPro" id="IPR004588">
    <property type="entry name" value="IspG_bac-typ"/>
</dbReference>
<evidence type="ECO:0000313" key="17">
    <source>
        <dbReference type="Proteomes" id="UP000485058"/>
    </source>
</evidence>
<keyword evidence="17" id="KW-1185">Reference proteome</keyword>
<dbReference type="AlphaFoldDB" id="A0A6A0A667"/>
<evidence type="ECO:0000259" key="14">
    <source>
        <dbReference type="Pfam" id="PF04551"/>
    </source>
</evidence>
<dbReference type="PIRSF" id="PIRSF037336">
    <property type="entry name" value="IspG_like"/>
    <property type="match status" value="1"/>
</dbReference>
<dbReference type="GO" id="GO:0046429">
    <property type="term" value="F:4-hydroxy-3-methylbut-2-en-1-yl diphosphate synthase activity (ferredoxin)"/>
    <property type="evidence" value="ECO:0007669"/>
    <property type="project" value="UniProtKB-EC"/>
</dbReference>
<proteinExistence type="inferred from homology"/>
<dbReference type="EC" id="1.17.7.1" evidence="11"/>
<keyword evidence="6" id="KW-0411">Iron-sulfur</keyword>
<evidence type="ECO:0000256" key="11">
    <source>
        <dbReference type="ARBA" id="ARBA00067018"/>
    </source>
</evidence>
<comment type="catalytic activity">
    <reaction evidence="8">
        <text>(2E)-4-hydroxy-3-methylbut-2-enyl diphosphate + 2 oxidized [2Fe-2S]-[ferredoxin] + H2O = 2-C-methyl-D-erythritol 2,4-cyclic diphosphate + 2 reduced [2Fe-2S]-[ferredoxin] + H(+)</text>
        <dbReference type="Rhea" id="RHEA:26119"/>
        <dbReference type="Rhea" id="RHEA-COMP:10000"/>
        <dbReference type="Rhea" id="RHEA-COMP:10001"/>
        <dbReference type="ChEBI" id="CHEBI:15377"/>
        <dbReference type="ChEBI" id="CHEBI:15378"/>
        <dbReference type="ChEBI" id="CHEBI:33737"/>
        <dbReference type="ChEBI" id="CHEBI:33738"/>
        <dbReference type="ChEBI" id="CHEBI:58483"/>
        <dbReference type="ChEBI" id="CHEBI:128753"/>
        <dbReference type="EC" id="1.17.7.1"/>
    </reaction>
</comment>
<dbReference type="SUPFAM" id="SSF56014">
    <property type="entry name" value="Nitrite and sulphite reductase 4Fe-4S domain-like"/>
    <property type="match status" value="1"/>
</dbReference>
<dbReference type="PANTHER" id="PTHR30454:SF0">
    <property type="entry name" value="4-HYDROXY-3-METHYLBUT-2-EN-1-YL DIPHOSPHATE SYNTHASE (FERREDOXIN), CHLOROPLASTIC"/>
    <property type="match status" value="1"/>
</dbReference>
<dbReference type="InterPro" id="IPR058579">
    <property type="entry name" value="IspG_C"/>
</dbReference>
<comment type="caution">
    <text evidence="16">The sequence shown here is derived from an EMBL/GenBank/DDBJ whole genome shotgun (WGS) entry which is preliminary data.</text>
</comment>
<dbReference type="GO" id="GO:0005506">
    <property type="term" value="F:iron ion binding"/>
    <property type="evidence" value="ECO:0007669"/>
    <property type="project" value="InterPro"/>
</dbReference>
<dbReference type="GO" id="GO:0009507">
    <property type="term" value="C:chloroplast"/>
    <property type="evidence" value="ECO:0007669"/>
    <property type="project" value="TreeGrafter"/>
</dbReference>
<evidence type="ECO:0000256" key="5">
    <source>
        <dbReference type="ARBA" id="ARBA00023004"/>
    </source>
</evidence>
<dbReference type="FunFam" id="3.20.20.20:FF:000005">
    <property type="entry name" value="4-hydroxy-3-methylbut-2-en-1-yl diphosphate synthase (flavodoxin)"/>
    <property type="match status" value="1"/>
</dbReference>
<dbReference type="Pfam" id="PF04551">
    <property type="entry name" value="GcpE"/>
    <property type="match status" value="1"/>
</dbReference>
<keyword evidence="4" id="KW-0560">Oxidoreductase</keyword>
<dbReference type="Proteomes" id="UP000485058">
    <property type="component" value="Unassembled WGS sequence"/>
</dbReference>
<dbReference type="EMBL" id="BLLF01003714">
    <property type="protein sequence ID" value="GFH28029.1"/>
    <property type="molecule type" value="Genomic_DNA"/>
</dbReference>